<dbReference type="Proteomes" id="UP000199167">
    <property type="component" value="Unassembled WGS sequence"/>
</dbReference>
<evidence type="ECO:0000313" key="3">
    <source>
        <dbReference type="Proteomes" id="UP000199167"/>
    </source>
</evidence>
<gene>
    <name evidence="2" type="ORF">SAMN04488515_3293</name>
</gene>
<feature type="chain" id="PRO_5011738445" evidence="1">
    <location>
        <begin position="19"/>
        <end position="162"/>
    </location>
</feature>
<dbReference type="EMBL" id="FOIZ01000002">
    <property type="protein sequence ID" value="SEW45157.1"/>
    <property type="molecule type" value="Genomic_DNA"/>
</dbReference>
<organism evidence="2 3">
    <name type="scientific">Cognatiyoonia koreensis</name>
    <dbReference type="NCBI Taxonomy" id="364200"/>
    <lineage>
        <taxon>Bacteria</taxon>
        <taxon>Pseudomonadati</taxon>
        <taxon>Pseudomonadota</taxon>
        <taxon>Alphaproteobacteria</taxon>
        <taxon>Rhodobacterales</taxon>
        <taxon>Paracoccaceae</taxon>
        <taxon>Cognatiyoonia</taxon>
    </lineage>
</organism>
<protein>
    <submittedName>
        <fullName evidence="2">Uncharacterized protein</fullName>
    </submittedName>
</protein>
<evidence type="ECO:0000313" key="2">
    <source>
        <dbReference type="EMBL" id="SEW45157.1"/>
    </source>
</evidence>
<dbReference type="OrthoDB" id="7426224at2"/>
<reference evidence="2 3" key="1">
    <citation type="submission" date="2016-10" db="EMBL/GenBank/DDBJ databases">
        <authorList>
            <person name="de Groot N.N."/>
        </authorList>
    </citation>
    <scope>NUCLEOTIDE SEQUENCE [LARGE SCALE GENOMIC DNA]</scope>
    <source>
        <strain evidence="2 3">DSM 17925</strain>
    </source>
</reference>
<accession>A0A1I0RUN5</accession>
<evidence type="ECO:0000256" key="1">
    <source>
        <dbReference type="SAM" id="SignalP"/>
    </source>
</evidence>
<sequence length="162" mass="17591">MRGFLACLIGLIANPVFACAELVQSCTFNGGKKEMVVCLEGSDVTYRFGPSGGTPELALRVPITDADYTPWPGVGRAIWEGMVFYNGDYSYEVSAAFERMFNDSDEPEPTRGGILIMQGETVVAELTCDVGSVDWAYGDGGLWAAKTRAGQCWKDFSWVACN</sequence>
<dbReference type="STRING" id="364200.SAMN04488515_3293"/>
<name>A0A1I0RUN5_9RHOB</name>
<keyword evidence="3" id="KW-1185">Reference proteome</keyword>
<keyword evidence="1" id="KW-0732">Signal</keyword>
<feature type="signal peptide" evidence="1">
    <location>
        <begin position="1"/>
        <end position="18"/>
    </location>
</feature>
<dbReference type="AlphaFoldDB" id="A0A1I0RUN5"/>
<dbReference type="RefSeq" id="WP_089996940.1">
    <property type="nucleotide sequence ID" value="NZ_FOIZ01000002.1"/>
</dbReference>
<proteinExistence type="predicted"/>